<evidence type="ECO:0000256" key="1">
    <source>
        <dbReference type="ARBA" id="ARBA00022801"/>
    </source>
</evidence>
<dbReference type="EMBL" id="JALJXV010000013">
    <property type="protein sequence ID" value="MCP1677037.1"/>
    <property type="molecule type" value="Genomic_DNA"/>
</dbReference>
<reference evidence="6" key="1">
    <citation type="submission" date="2022-03" db="EMBL/GenBank/DDBJ databases">
        <title>Genomic Encyclopedia of Type Strains, Phase III (KMG-III): the genomes of soil and plant-associated and newly described type strains.</title>
        <authorList>
            <person name="Whitman W."/>
        </authorList>
    </citation>
    <scope>NUCLEOTIDE SEQUENCE</scope>
    <source>
        <strain evidence="6">ANL 6-2</strain>
    </source>
</reference>
<keyword evidence="7" id="KW-1185">Reference proteome</keyword>
<proteinExistence type="predicted"/>
<protein>
    <submittedName>
        <fullName evidence="6">NTE family protein</fullName>
    </submittedName>
</protein>
<dbReference type="RefSeq" id="WP_253484929.1">
    <property type="nucleotide sequence ID" value="NZ_JALJXV010000013.1"/>
</dbReference>
<comment type="caution">
    <text evidence="4">Lacks conserved residue(s) required for the propagation of feature annotation.</text>
</comment>
<dbReference type="PROSITE" id="PS51635">
    <property type="entry name" value="PNPLA"/>
    <property type="match status" value="1"/>
</dbReference>
<feature type="short sequence motif" description="GXSXG" evidence="4">
    <location>
        <begin position="49"/>
        <end position="53"/>
    </location>
</feature>
<dbReference type="PANTHER" id="PTHR14226">
    <property type="entry name" value="NEUROPATHY TARGET ESTERASE/SWISS CHEESE D.MELANOGASTER"/>
    <property type="match status" value="1"/>
</dbReference>
<dbReference type="SUPFAM" id="SSF52151">
    <property type="entry name" value="FabD/lysophospholipase-like"/>
    <property type="match status" value="1"/>
</dbReference>
<feature type="active site" description="Nucleophile" evidence="4">
    <location>
        <position position="51"/>
    </location>
</feature>
<dbReference type="GO" id="GO:0016042">
    <property type="term" value="P:lipid catabolic process"/>
    <property type="evidence" value="ECO:0007669"/>
    <property type="project" value="UniProtKB-UniRule"/>
</dbReference>
<feature type="domain" description="PNPLA" evidence="5">
    <location>
        <begin position="13"/>
        <end position="226"/>
    </location>
</feature>
<dbReference type="AlphaFoldDB" id="A0AAE3GB50"/>
<dbReference type="PANTHER" id="PTHR14226:SF57">
    <property type="entry name" value="BLR7027 PROTEIN"/>
    <property type="match status" value="1"/>
</dbReference>
<dbReference type="Proteomes" id="UP001205843">
    <property type="component" value="Unassembled WGS sequence"/>
</dbReference>
<dbReference type="InterPro" id="IPR016035">
    <property type="entry name" value="Acyl_Trfase/lysoPLipase"/>
</dbReference>
<evidence type="ECO:0000313" key="6">
    <source>
        <dbReference type="EMBL" id="MCP1677037.1"/>
    </source>
</evidence>
<evidence type="ECO:0000313" key="7">
    <source>
        <dbReference type="Proteomes" id="UP001205843"/>
    </source>
</evidence>
<accession>A0AAE3GB50</accession>
<dbReference type="InterPro" id="IPR002641">
    <property type="entry name" value="PNPLA_dom"/>
</dbReference>
<comment type="caution">
    <text evidence="6">The sequence shown here is derived from an EMBL/GenBank/DDBJ whole genome shotgun (WGS) entry which is preliminary data.</text>
</comment>
<dbReference type="CDD" id="cd07209">
    <property type="entry name" value="Pat_hypo_Ecoli_Z1214_like"/>
    <property type="match status" value="1"/>
</dbReference>
<evidence type="ECO:0000259" key="5">
    <source>
        <dbReference type="PROSITE" id="PS51635"/>
    </source>
</evidence>
<evidence type="ECO:0000256" key="3">
    <source>
        <dbReference type="ARBA" id="ARBA00023098"/>
    </source>
</evidence>
<sequence length="400" mass="42750">MNTVHELRGQAGLILSGGGARAAYQVGVLKAIAEMLPASASNPFPIICGTSAGAINAALIATHASRFRTGVKGLETAWANFTSDQIYRTNITALAGRSMRWLSALFLGGVGAHRPVSLLDNTPLARLLSRVVRFERIDEAIEAGDLQALSITCSGYTTGESVSFYQGAAQIADWGRARRKGRRTQLGLHHLLASSAIPVVFPAVRIGGAYFGDGSVRQLAPISPALHLGADRVLVIGVSGSVNRTSPSGTAERYPSVADVLGHMMDSAFIDSLEGDVERLQRINRTLQHIPEKVRRKVDVGLRSVETLIISPSENIDRIAARRAGEMPRTMRFFLRGSGATRGEGATVLSYLLFEAGFCCELIALGYKDAVQRETEILRFLGHDPVALHGAAGAVPGDVW</sequence>
<gene>
    <name evidence="6" type="ORF">J2T57_004211</name>
</gene>
<dbReference type="Gene3D" id="3.40.1090.10">
    <property type="entry name" value="Cytosolic phospholipase A2 catalytic domain"/>
    <property type="match status" value="1"/>
</dbReference>
<evidence type="ECO:0000256" key="4">
    <source>
        <dbReference type="PROSITE-ProRule" id="PRU01161"/>
    </source>
</evidence>
<keyword evidence="3 4" id="KW-0443">Lipid metabolism</keyword>
<dbReference type="InterPro" id="IPR050301">
    <property type="entry name" value="NTE"/>
</dbReference>
<dbReference type="Pfam" id="PF01734">
    <property type="entry name" value="Patatin"/>
    <property type="match status" value="1"/>
</dbReference>
<evidence type="ECO:0000256" key="2">
    <source>
        <dbReference type="ARBA" id="ARBA00022963"/>
    </source>
</evidence>
<name>A0AAE3GB50_9GAMM</name>
<dbReference type="GO" id="GO:0016787">
    <property type="term" value="F:hydrolase activity"/>
    <property type="evidence" value="ECO:0007669"/>
    <property type="project" value="UniProtKB-UniRule"/>
</dbReference>
<keyword evidence="2 4" id="KW-0442">Lipid degradation</keyword>
<keyword evidence="1 4" id="KW-0378">Hydrolase</keyword>
<feature type="active site" description="Proton acceptor" evidence="4">
    <location>
        <position position="213"/>
    </location>
</feature>
<organism evidence="6 7">
    <name type="scientific">Natronocella acetinitrilica</name>
    <dbReference type="NCBI Taxonomy" id="414046"/>
    <lineage>
        <taxon>Bacteria</taxon>
        <taxon>Pseudomonadati</taxon>
        <taxon>Pseudomonadota</taxon>
        <taxon>Gammaproteobacteria</taxon>
        <taxon>Chromatiales</taxon>
        <taxon>Ectothiorhodospiraceae</taxon>
        <taxon>Natronocella</taxon>
    </lineage>
</organism>